<comment type="caution">
    <text evidence="1">The sequence shown here is derived from an EMBL/GenBank/DDBJ whole genome shotgun (WGS) entry which is preliminary data.</text>
</comment>
<evidence type="ECO:0000313" key="2">
    <source>
        <dbReference type="Proteomes" id="UP000807469"/>
    </source>
</evidence>
<keyword evidence="2" id="KW-1185">Reference proteome</keyword>
<gene>
    <name evidence="1" type="ORF">BDN70DRAFT_876835</name>
</gene>
<accession>A0A9P6D256</accession>
<protein>
    <submittedName>
        <fullName evidence="1">Uncharacterized protein</fullName>
    </submittedName>
</protein>
<dbReference type="EMBL" id="MU155184">
    <property type="protein sequence ID" value="KAF9481089.1"/>
    <property type="molecule type" value="Genomic_DNA"/>
</dbReference>
<reference evidence="1" key="1">
    <citation type="submission" date="2020-11" db="EMBL/GenBank/DDBJ databases">
        <authorList>
            <consortium name="DOE Joint Genome Institute"/>
            <person name="Ahrendt S."/>
            <person name="Riley R."/>
            <person name="Andreopoulos W."/>
            <person name="Labutti K."/>
            <person name="Pangilinan J."/>
            <person name="Ruiz-Duenas F.J."/>
            <person name="Barrasa J.M."/>
            <person name="Sanchez-Garcia M."/>
            <person name="Camarero S."/>
            <person name="Miyauchi S."/>
            <person name="Serrano A."/>
            <person name="Linde D."/>
            <person name="Babiker R."/>
            <person name="Drula E."/>
            <person name="Ayuso-Fernandez I."/>
            <person name="Pacheco R."/>
            <person name="Padilla G."/>
            <person name="Ferreira P."/>
            <person name="Barriuso J."/>
            <person name="Kellner H."/>
            <person name="Castanera R."/>
            <person name="Alfaro M."/>
            <person name="Ramirez L."/>
            <person name="Pisabarro A.G."/>
            <person name="Kuo A."/>
            <person name="Tritt A."/>
            <person name="Lipzen A."/>
            <person name="He G."/>
            <person name="Yan M."/>
            <person name="Ng V."/>
            <person name="Cullen D."/>
            <person name="Martin F."/>
            <person name="Rosso M.-N."/>
            <person name="Henrissat B."/>
            <person name="Hibbett D."/>
            <person name="Martinez A.T."/>
            <person name="Grigoriev I.V."/>
        </authorList>
    </citation>
    <scope>NUCLEOTIDE SEQUENCE</scope>
    <source>
        <strain evidence="1">CIRM-BRFM 674</strain>
    </source>
</reference>
<evidence type="ECO:0000313" key="1">
    <source>
        <dbReference type="EMBL" id="KAF9481089.1"/>
    </source>
</evidence>
<dbReference type="AlphaFoldDB" id="A0A9P6D256"/>
<name>A0A9P6D256_9AGAR</name>
<proteinExistence type="predicted"/>
<sequence length="56" mass="6036">MRVILQAMLKVLGTATRGQGNNVTYDVQKEGPLGCFEAMGLCFISEYNATPNLASL</sequence>
<dbReference type="Proteomes" id="UP000807469">
    <property type="component" value="Unassembled WGS sequence"/>
</dbReference>
<organism evidence="1 2">
    <name type="scientific">Pholiota conissans</name>
    <dbReference type="NCBI Taxonomy" id="109636"/>
    <lineage>
        <taxon>Eukaryota</taxon>
        <taxon>Fungi</taxon>
        <taxon>Dikarya</taxon>
        <taxon>Basidiomycota</taxon>
        <taxon>Agaricomycotina</taxon>
        <taxon>Agaricomycetes</taxon>
        <taxon>Agaricomycetidae</taxon>
        <taxon>Agaricales</taxon>
        <taxon>Agaricineae</taxon>
        <taxon>Strophariaceae</taxon>
        <taxon>Pholiota</taxon>
    </lineage>
</organism>